<gene>
    <name evidence="2" type="primary">ERF5_3</name>
    <name evidence="2" type="ORF">g.24587</name>
</gene>
<feature type="region of interest" description="Disordered" evidence="1">
    <location>
        <begin position="1"/>
        <end position="48"/>
    </location>
</feature>
<organism evidence="2">
    <name type="scientific">Anthurium amnicola</name>
    <dbReference type="NCBI Taxonomy" id="1678845"/>
    <lineage>
        <taxon>Eukaryota</taxon>
        <taxon>Viridiplantae</taxon>
        <taxon>Streptophyta</taxon>
        <taxon>Embryophyta</taxon>
        <taxon>Tracheophyta</taxon>
        <taxon>Spermatophyta</taxon>
        <taxon>Magnoliopsida</taxon>
        <taxon>Liliopsida</taxon>
        <taxon>Araceae</taxon>
        <taxon>Pothoideae</taxon>
        <taxon>Potheae</taxon>
        <taxon>Anthurium</taxon>
    </lineage>
</organism>
<name>A0A1D1XXP1_9ARAE</name>
<evidence type="ECO:0000313" key="2">
    <source>
        <dbReference type="EMBL" id="JAT47158.1"/>
    </source>
</evidence>
<protein>
    <submittedName>
        <fullName evidence="2">Ethylene-responsive transcription factor 5</fullName>
    </submittedName>
</protein>
<feature type="non-terminal residue" evidence="2">
    <location>
        <position position="1"/>
    </location>
</feature>
<proteinExistence type="predicted"/>
<dbReference type="AlphaFoldDB" id="A0A1D1XXP1"/>
<sequence>NFPNEVGSGAADWSGEGDVPVRPTKRERSGDCQEEVSEQVKRGKQDGVAVAVTGSPTVTPSSRSSVWEWGEYYNGMANLPPLSPLSPYPPQGFPQLTVV</sequence>
<evidence type="ECO:0000256" key="1">
    <source>
        <dbReference type="SAM" id="MobiDB-lite"/>
    </source>
</evidence>
<reference evidence="2" key="1">
    <citation type="submission" date="2015-07" db="EMBL/GenBank/DDBJ databases">
        <title>Transcriptome Assembly of Anthurium amnicola.</title>
        <authorList>
            <person name="Suzuki J."/>
        </authorList>
    </citation>
    <scope>NUCLEOTIDE SEQUENCE</scope>
</reference>
<dbReference type="EMBL" id="GDJX01020778">
    <property type="protein sequence ID" value="JAT47158.1"/>
    <property type="molecule type" value="Transcribed_RNA"/>
</dbReference>
<accession>A0A1D1XXP1</accession>